<name>A0ABP6SKV2_9ACTN</name>
<dbReference type="InterPro" id="IPR010928">
    <property type="entry name" value="MelC1"/>
</dbReference>
<organism evidence="4 5">
    <name type="scientific">Streptomyces sannanensis</name>
    <dbReference type="NCBI Taxonomy" id="285536"/>
    <lineage>
        <taxon>Bacteria</taxon>
        <taxon>Bacillati</taxon>
        <taxon>Actinomycetota</taxon>
        <taxon>Actinomycetes</taxon>
        <taxon>Kitasatosporales</taxon>
        <taxon>Streptomycetaceae</taxon>
        <taxon>Streptomyces</taxon>
    </lineage>
</organism>
<keyword evidence="2" id="KW-0186">Copper</keyword>
<evidence type="ECO:0000256" key="2">
    <source>
        <dbReference type="ARBA" id="ARBA00023008"/>
    </source>
</evidence>
<dbReference type="Proteomes" id="UP001499990">
    <property type="component" value="Unassembled WGS sequence"/>
</dbReference>
<feature type="region of interest" description="Disordered" evidence="3">
    <location>
        <begin position="123"/>
        <end position="142"/>
    </location>
</feature>
<reference evidence="5" key="1">
    <citation type="journal article" date="2019" name="Int. J. Syst. Evol. Microbiol.">
        <title>The Global Catalogue of Microorganisms (GCM) 10K type strain sequencing project: providing services to taxonomists for standard genome sequencing and annotation.</title>
        <authorList>
            <consortium name="The Broad Institute Genomics Platform"/>
            <consortium name="The Broad Institute Genome Sequencing Center for Infectious Disease"/>
            <person name="Wu L."/>
            <person name="Ma J."/>
        </authorList>
    </citation>
    <scope>NUCLEOTIDE SEQUENCE [LARGE SCALE GENOMIC DNA]</scope>
    <source>
        <strain evidence="5">JCM 9651</strain>
    </source>
</reference>
<dbReference type="EMBL" id="BAAAYL010000001">
    <property type="protein sequence ID" value="GAA3379107.1"/>
    <property type="molecule type" value="Genomic_DNA"/>
</dbReference>
<evidence type="ECO:0000313" key="5">
    <source>
        <dbReference type="Proteomes" id="UP001499990"/>
    </source>
</evidence>
<dbReference type="Pfam" id="PF06236">
    <property type="entry name" value="MelC1"/>
    <property type="match status" value="1"/>
</dbReference>
<keyword evidence="5" id="KW-1185">Reference proteome</keyword>
<comment type="caution">
    <text evidence="4">The sequence shown here is derived from an EMBL/GenBank/DDBJ whole genome shotgun (WGS) entry which is preliminary data.</text>
</comment>
<evidence type="ECO:0000256" key="1">
    <source>
        <dbReference type="ARBA" id="ARBA00022729"/>
    </source>
</evidence>
<feature type="compositionally biased region" description="Basic and acidic residues" evidence="3">
    <location>
        <begin position="132"/>
        <end position="142"/>
    </location>
</feature>
<evidence type="ECO:0000313" key="4">
    <source>
        <dbReference type="EMBL" id="GAA3379107.1"/>
    </source>
</evidence>
<evidence type="ECO:0000256" key="3">
    <source>
        <dbReference type="SAM" id="MobiDB-lite"/>
    </source>
</evidence>
<proteinExistence type="predicted"/>
<protein>
    <submittedName>
        <fullName evidence="4">Tyrosinase cofactor</fullName>
    </submittedName>
</protein>
<dbReference type="Gene3D" id="3.30.1880.10">
    <property type="entry name" value="protein ne1242 domain like"/>
    <property type="match status" value="1"/>
</dbReference>
<sequence length="142" mass="15072">MPGGYGNHASARVGRSVGLLSRRAALRTLFVCGVVSGTGATLAPVVASPTGIPSGAFDEMYRGRRIRGVYCEGRIDVTVDGRPLHLMRRADGGYLSMVDHYESHPTPLAATRAAVDELGTAQLSAGPAHRPWPRESRNGLHP</sequence>
<dbReference type="InterPro" id="IPR023199">
    <property type="entry name" value="GriE/MELC1_sf"/>
</dbReference>
<accession>A0ABP6SKV2</accession>
<gene>
    <name evidence="4" type="ORF">GCM10020367_61340</name>
</gene>
<keyword evidence="1" id="KW-0732">Signal</keyword>